<dbReference type="InterPro" id="IPR001394">
    <property type="entry name" value="Peptidase_C19_UCH"/>
</dbReference>
<dbReference type="SUPFAM" id="SSF54001">
    <property type="entry name" value="Cysteine proteinases"/>
    <property type="match status" value="1"/>
</dbReference>
<dbReference type="OrthoDB" id="292964at2759"/>
<dbReference type="InterPro" id="IPR038765">
    <property type="entry name" value="Papain-like_cys_pep_sf"/>
</dbReference>
<dbReference type="EC" id="3.4.19.12" evidence="2"/>
<keyword evidence="7" id="KW-1185">Reference proteome</keyword>
<dbReference type="EMBL" id="LIAE01010641">
    <property type="protein sequence ID" value="PAV57412.1"/>
    <property type="molecule type" value="Genomic_DNA"/>
</dbReference>
<evidence type="ECO:0000256" key="3">
    <source>
        <dbReference type="SAM" id="MobiDB-lite"/>
    </source>
</evidence>
<feature type="signal peptide" evidence="4">
    <location>
        <begin position="1"/>
        <end position="21"/>
    </location>
</feature>
<evidence type="ECO:0000256" key="4">
    <source>
        <dbReference type="SAM" id="SignalP"/>
    </source>
</evidence>
<organism evidence="6 7">
    <name type="scientific">Diploscapter pachys</name>
    <dbReference type="NCBI Taxonomy" id="2018661"/>
    <lineage>
        <taxon>Eukaryota</taxon>
        <taxon>Metazoa</taxon>
        <taxon>Ecdysozoa</taxon>
        <taxon>Nematoda</taxon>
        <taxon>Chromadorea</taxon>
        <taxon>Rhabditida</taxon>
        <taxon>Rhabditina</taxon>
        <taxon>Rhabditomorpha</taxon>
        <taxon>Rhabditoidea</taxon>
        <taxon>Rhabditidae</taxon>
        <taxon>Diploscapter</taxon>
    </lineage>
</organism>
<dbReference type="InterPro" id="IPR028889">
    <property type="entry name" value="USP"/>
</dbReference>
<comment type="caution">
    <text evidence="6">The sequence shown here is derived from an EMBL/GenBank/DDBJ whole genome shotgun (WGS) entry which is preliminary data.</text>
</comment>
<dbReference type="Proteomes" id="UP000218231">
    <property type="component" value="Unassembled WGS sequence"/>
</dbReference>
<feature type="chain" id="PRO_5013104484" description="ubiquitinyl hydrolase 1" evidence="4">
    <location>
        <begin position="22"/>
        <end position="709"/>
    </location>
</feature>
<feature type="region of interest" description="Disordered" evidence="3">
    <location>
        <begin position="344"/>
        <end position="363"/>
    </location>
</feature>
<dbReference type="GO" id="GO:0004843">
    <property type="term" value="F:cysteine-type deubiquitinase activity"/>
    <property type="evidence" value="ECO:0007669"/>
    <property type="project" value="UniProtKB-EC"/>
</dbReference>
<dbReference type="PROSITE" id="PS50235">
    <property type="entry name" value="USP_3"/>
    <property type="match status" value="1"/>
</dbReference>
<dbReference type="STRING" id="2018661.A0A2A2J7C4"/>
<gene>
    <name evidence="6" type="ORF">WR25_12265</name>
</gene>
<dbReference type="Gene3D" id="3.90.70.10">
    <property type="entry name" value="Cysteine proteinases"/>
    <property type="match status" value="1"/>
</dbReference>
<dbReference type="GO" id="GO:0016579">
    <property type="term" value="P:protein deubiquitination"/>
    <property type="evidence" value="ECO:0007669"/>
    <property type="project" value="InterPro"/>
</dbReference>
<dbReference type="AlphaFoldDB" id="A0A2A2J7C4"/>
<evidence type="ECO:0000313" key="6">
    <source>
        <dbReference type="EMBL" id="PAV57412.1"/>
    </source>
</evidence>
<dbReference type="PROSITE" id="PS00972">
    <property type="entry name" value="USP_1"/>
    <property type="match status" value="1"/>
</dbReference>
<dbReference type="InterPro" id="IPR050185">
    <property type="entry name" value="Ub_carboxyl-term_hydrolase"/>
</dbReference>
<keyword evidence="4" id="KW-0732">Signal</keyword>
<feature type="compositionally biased region" description="Polar residues" evidence="3">
    <location>
        <begin position="298"/>
        <end position="310"/>
    </location>
</feature>
<sequence length="709" mass="80906">MWDWLWKLPSWATCFLSGVDCERFGRHTHEHASTESNPPTGKEKDQDSPRRVSAAHYMQHKSSNETAHEKSNFVKPNPEIFSERIEEVKETTTKSSTSDAETLARIGSGLTEINWQRAYVACARWDGDETMKKSVRSHKASKKVELKEAKKEINPDEIFVRHHNQLSAKSQSQKITNFDASPLYNPYKYIDEEPVSKEDVDVHTEIRKRMEPESPEIGVSIPFENQLTRFSRVSSGTDMKEDSMSSDTSEDGEACSRPKNKKYDDAPLAFHEQYFPRRALSEMSEEMEKHGSIEQARSPKSSMSQDSGSGNEAEEARIHQLMRKSLHTQVEEYLELRQAYEEKRYPPVPLPDRSSKPQQVVPPLSRQTKEALLAIYESMANRVRNNVAINTGKRPLFQTPGCTGLYNMGNTCFMNATLQALFHTPGFRDIFTRDVFLSKINEYNSFSTKGVISSVFSALMDIVWGGQLVAFKPDRFLQLFADQVNKTLADGHQHDASEFHLFLLDSLHEDMNRVINRKSFEQNYKGGEDIVSNADDYARNNRLFSSSPVYDVFNLQTVSELSCSSCGERSAKFEECSLISLELPVGQTSASLKDCLKAHFSQTNLEGDSRWNCPKCKKARNATRRTKIWTLPPVLVIHLKRFSLSNGEYVKNIMQVNFDAENLEFDRHLHEKAPRSAATNVPYQLYAVTTSCAYLLYYKRKSVGTMTRM</sequence>
<feature type="domain" description="USP" evidence="5">
    <location>
        <begin position="403"/>
        <end position="709"/>
    </location>
</feature>
<feature type="compositionally biased region" description="Basic and acidic residues" evidence="3">
    <location>
        <begin position="41"/>
        <end position="50"/>
    </location>
</feature>
<accession>A0A2A2J7C4</accession>
<dbReference type="PANTHER" id="PTHR21646">
    <property type="entry name" value="UBIQUITIN CARBOXYL-TERMINAL HYDROLASE"/>
    <property type="match status" value="1"/>
</dbReference>
<comment type="catalytic activity">
    <reaction evidence="1">
        <text>Thiol-dependent hydrolysis of ester, thioester, amide, peptide and isopeptide bonds formed by the C-terminal Gly of ubiquitin (a 76-residue protein attached to proteins as an intracellular targeting signal).</text>
        <dbReference type="EC" id="3.4.19.12"/>
    </reaction>
</comment>
<dbReference type="InterPro" id="IPR018200">
    <property type="entry name" value="USP_CS"/>
</dbReference>
<evidence type="ECO:0000256" key="2">
    <source>
        <dbReference type="ARBA" id="ARBA00012759"/>
    </source>
</evidence>
<feature type="compositionally biased region" description="Basic and acidic residues" evidence="3">
    <location>
        <begin position="62"/>
        <end position="71"/>
    </location>
</feature>
<feature type="region of interest" description="Disordered" evidence="3">
    <location>
        <begin position="29"/>
        <end position="71"/>
    </location>
</feature>
<dbReference type="PANTHER" id="PTHR21646:SF91">
    <property type="entry name" value="USP DOMAIN-CONTAINING PROTEIN"/>
    <property type="match status" value="1"/>
</dbReference>
<feature type="region of interest" description="Disordered" evidence="3">
    <location>
        <begin position="282"/>
        <end position="315"/>
    </location>
</feature>
<evidence type="ECO:0000259" key="5">
    <source>
        <dbReference type="PROSITE" id="PS50235"/>
    </source>
</evidence>
<evidence type="ECO:0000256" key="1">
    <source>
        <dbReference type="ARBA" id="ARBA00000707"/>
    </source>
</evidence>
<name>A0A2A2J7C4_9BILA</name>
<proteinExistence type="predicted"/>
<feature type="region of interest" description="Disordered" evidence="3">
    <location>
        <begin position="230"/>
        <end position="263"/>
    </location>
</feature>
<dbReference type="Pfam" id="PF00443">
    <property type="entry name" value="UCH"/>
    <property type="match status" value="1"/>
</dbReference>
<reference evidence="6 7" key="1">
    <citation type="journal article" date="2017" name="Curr. Biol.">
        <title>Genome architecture and evolution of a unichromosomal asexual nematode.</title>
        <authorList>
            <person name="Fradin H."/>
            <person name="Zegar C."/>
            <person name="Gutwein M."/>
            <person name="Lucas J."/>
            <person name="Kovtun M."/>
            <person name="Corcoran D."/>
            <person name="Baugh L.R."/>
            <person name="Kiontke K."/>
            <person name="Gunsalus K."/>
            <person name="Fitch D.H."/>
            <person name="Piano F."/>
        </authorList>
    </citation>
    <scope>NUCLEOTIDE SEQUENCE [LARGE SCALE GENOMIC DNA]</scope>
    <source>
        <strain evidence="6">PF1309</strain>
    </source>
</reference>
<protein>
    <recommendedName>
        <fullName evidence="2">ubiquitinyl hydrolase 1</fullName>
        <ecNumber evidence="2">3.4.19.12</ecNumber>
    </recommendedName>
</protein>
<evidence type="ECO:0000313" key="7">
    <source>
        <dbReference type="Proteomes" id="UP000218231"/>
    </source>
</evidence>